<evidence type="ECO:0008006" key="4">
    <source>
        <dbReference type="Google" id="ProtNLM"/>
    </source>
</evidence>
<keyword evidence="1" id="KW-0472">Membrane</keyword>
<protein>
    <recommendedName>
        <fullName evidence="4">Transmembrane protein</fullName>
    </recommendedName>
</protein>
<keyword evidence="1" id="KW-1133">Transmembrane helix</keyword>
<keyword evidence="3" id="KW-1185">Reference proteome</keyword>
<feature type="transmembrane region" description="Helical" evidence="1">
    <location>
        <begin position="95"/>
        <end position="119"/>
    </location>
</feature>
<dbReference type="Proteomes" id="UP000708347">
    <property type="component" value="Unassembled WGS sequence"/>
</dbReference>
<dbReference type="EMBL" id="VBSB01000015">
    <property type="protein sequence ID" value="NTY62504.1"/>
    <property type="molecule type" value="Genomic_DNA"/>
</dbReference>
<proteinExistence type="predicted"/>
<sequence>MHPVNGSLHAEPVVVPPAASAATGTYQFVKRWQFVFIVAAIWVLAGAAGLGLYFWWYTSLNKTPAVFFVLIYLIFCSVGSMLVSMVQNRPPVTALAIALMSAPLASVATAALLHGAYYFEWIARPTIG</sequence>
<gene>
    <name evidence="2" type="ORF">FEG63_23485</name>
</gene>
<evidence type="ECO:0000313" key="2">
    <source>
        <dbReference type="EMBL" id="NTY62504.1"/>
    </source>
</evidence>
<feature type="transmembrane region" description="Helical" evidence="1">
    <location>
        <begin position="63"/>
        <end position="83"/>
    </location>
</feature>
<accession>A0ABX2K356</accession>
<evidence type="ECO:0000256" key="1">
    <source>
        <dbReference type="SAM" id="Phobius"/>
    </source>
</evidence>
<reference evidence="2 3" key="1">
    <citation type="submission" date="2019-05" db="EMBL/GenBank/DDBJ databases">
        <title>Mycolicibacterium sphagni ENV482 genome assembly.</title>
        <authorList>
            <person name="Chen W."/>
            <person name="Faulkner N.W."/>
            <person name="Hyman M.R."/>
        </authorList>
    </citation>
    <scope>NUCLEOTIDE SEQUENCE [LARGE SCALE GENOMIC DNA]</scope>
    <source>
        <strain evidence="2 3">ENV482</strain>
    </source>
</reference>
<comment type="caution">
    <text evidence="2">The sequence shown here is derived from an EMBL/GenBank/DDBJ whole genome shotgun (WGS) entry which is preliminary data.</text>
</comment>
<keyword evidence="1" id="KW-0812">Transmembrane</keyword>
<organism evidence="2 3">
    <name type="scientific">Mycolicibacterium sphagni</name>
    <dbReference type="NCBI Taxonomy" id="1786"/>
    <lineage>
        <taxon>Bacteria</taxon>
        <taxon>Bacillati</taxon>
        <taxon>Actinomycetota</taxon>
        <taxon>Actinomycetes</taxon>
        <taxon>Mycobacteriales</taxon>
        <taxon>Mycobacteriaceae</taxon>
        <taxon>Mycolicibacterium</taxon>
    </lineage>
</organism>
<feature type="transmembrane region" description="Helical" evidence="1">
    <location>
        <begin position="34"/>
        <end position="57"/>
    </location>
</feature>
<evidence type="ECO:0000313" key="3">
    <source>
        <dbReference type="Proteomes" id="UP000708347"/>
    </source>
</evidence>
<name>A0ABX2K356_9MYCO</name>